<evidence type="ECO:0000256" key="3">
    <source>
        <dbReference type="ARBA" id="ARBA00023027"/>
    </source>
</evidence>
<name>X6MQQ4_RETFI</name>
<keyword evidence="3 5" id="KW-0520">NAD</keyword>
<dbReference type="Pfam" id="PF07479">
    <property type="entry name" value="NAD_Gly3P_dh_C"/>
    <property type="match status" value="1"/>
</dbReference>
<proteinExistence type="inferred from homology"/>
<evidence type="ECO:0000313" key="9">
    <source>
        <dbReference type="EMBL" id="ETO15777.1"/>
    </source>
</evidence>
<dbReference type="InterPro" id="IPR006168">
    <property type="entry name" value="G3P_DH_NAD-dep"/>
</dbReference>
<dbReference type="PANTHER" id="PTHR11728">
    <property type="entry name" value="GLYCEROL-3-PHOSPHATE DEHYDROGENASE"/>
    <property type="match status" value="1"/>
</dbReference>
<comment type="caution">
    <text evidence="9">The sequence shown here is derived from an EMBL/GenBank/DDBJ whole genome shotgun (WGS) entry which is preliminary data.</text>
</comment>
<feature type="domain" description="Glycerol-3-phosphate dehydrogenase NAD-dependent C-terminal" evidence="8">
    <location>
        <begin position="196"/>
        <end position="235"/>
    </location>
</feature>
<evidence type="ECO:0000256" key="4">
    <source>
        <dbReference type="ARBA" id="ARBA00048683"/>
    </source>
</evidence>
<keyword evidence="2 5" id="KW-0560">Oxidoreductase</keyword>
<dbReference type="InterPro" id="IPR013328">
    <property type="entry name" value="6PGD_dom2"/>
</dbReference>
<dbReference type="FunFam" id="3.40.50.720:FF:000019">
    <property type="entry name" value="Glycerol-3-phosphate dehydrogenase [NAD(P)+]"/>
    <property type="match status" value="1"/>
</dbReference>
<dbReference type="SUPFAM" id="SSF51735">
    <property type="entry name" value="NAD(P)-binding Rossmann-fold domains"/>
    <property type="match status" value="1"/>
</dbReference>
<reference evidence="9 10" key="1">
    <citation type="journal article" date="2013" name="Curr. Biol.">
        <title>The Genome of the Foraminiferan Reticulomyxa filosa.</title>
        <authorList>
            <person name="Glockner G."/>
            <person name="Hulsmann N."/>
            <person name="Schleicher M."/>
            <person name="Noegel A.A."/>
            <person name="Eichinger L."/>
            <person name="Gallinger C."/>
            <person name="Pawlowski J."/>
            <person name="Sierra R."/>
            <person name="Euteneuer U."/>
            <person name="Pillet L."/>
            <person name="Moustafa A."/>
            <person name="Platzer M."/>
            <person name="Groth M."/>
            <person name="Szafranski K."/>
            <person name="Schliwa M."/>
        </authorList>
    </citation>
    <scope>NUCLEOTIDE SEQUENCE [LARGE SCALE GENOMIC DNA]</scope>
</reference>
<organism evidence="9 10">
    <name type="scientific">Reticulomyxa filosa</name>
    <dbReference type="NCBI Taxonomy" id="46433"/>
    <lineage>
        <taxon>Eukaryota</taxon>
        <taxon>Sar</taxon>
        <taxon>Rhizaria</taxon>
        <taxon>Retaria</taxon>
        <taxon>Foraminifera</taxon>
        <taxon>Monothalamids</taxon>
        <taxon>Reticulomyxidae</taxon>
        <taxon>Reticulomyxa</taxon>
    </lineage>
</organism>
<evidence type="ECO:0000259" key="8">
    <source>
        <dbReference type="Pfam" id="PF07479"/>
    </source>
</evidence>
<dbReference type="Proteomes" id="UP000023152">
    <property type="component" value="Unassembled WGS sequence"/>
</dbReference>
<dbReference type="GO" id="GO:0051287">
    <property type="term" value="F:NAD binding"/>
    <property type="evidence" value="ECO:0007669"/>
    <property type="project" value="UniProtKB-UniRule"/>
</dbReference>
<gene>
    <name evidence="9" type="ORF">RFI_21587</name>
</gene>
<dbReference type="EMBL" id="ASPP01018801">
    <property type="protein sequence ID" value="ETO15777.1"/>
    <property type="molecule type" value="Genomic_DNA"/>
</dbReference>
<evidence type="ECO:0000313" key="10">
    <source>
        <dbReference type="Proteomes" id="UP000023152"/>
    </source>
</evidence>
<dbReference type="GO" id="GO:0005975">
    <property type="term" value="P:carbohydrate metabolic process"/>
    <property type="evidence" value="ECO:0007669"/>
    <property type="project" value="InterPro"/>
</dbReference>
<dbReference type="InterPro" id="IPR008927">
    <property type="entry name" value="6-PGluconate_DH-like_C_sf"/>
</dbReference>
<dbReference type="Gene3D" id="3.40.50.720">
    <property type="entry name" value="NAD(P)-binding Rossmann-like Domain"/>
    <property type="match status" value="1"/>
</dbReference>
<dbReference type="InterPro" id="IPR036291">
    <property type="entry name" value="NAD(P)-bd_dom_sf"/>
</dbReference>
<dbReference type="Gene3D" id="1.10.1040.10">
    <property type="entry name" value="N-(1-d-carboxylethyl)-l-norvaline Dehydrogenase, domain 2"/>
    <property type="match status" value="1"/>
</dbReference>
<keyword evidence="10" id="KW-1185">Reference proteome</keyword>
<dbReference type="OrthoDB" id="10263760at2759"/>
<dbReference type="GO" id="GO:0005829">
    <property type="term" value="C:cytosol"/>
    <property type="evidence" value="ECO:0007669"/>
    <property type="project" value="TreeGrafter"/>
</dbReference>
<dbReference type="InterPro" id="IPR006109">
    <property type="entry name" value="G3P_DH_NAD-dep_C"/>
</dbReference>
<dbReference type="InterPro" id="IPR011128">
    <property type="entry name" value="G3P_DH_NAD-dep_N"/>
</dbReference>
<comment type="similarity">
    <text evidence="1 5">Belongs to the NAD-dependent glycerol-3-phosphate dehydrogenase family.</text>
</comment>
<protein>
    <recommendedName>
        <fullName evidence="6">Glycerol-3-phosphate dehydrogenase [NAD(+)]</fullName>
        <ecNumber evidence="6">1.1.1.8</ecNumber>
    </recommendedName>
</protein>
<evidence type="ECO:0000259" key="7">
    <source>
        <dbReference type="Pfam" id="PF01210"/>
    </source>
</evidence>
<evidence type="ECO:0000256" key="1">
    <source>
        <dbReference type="ARBA" id="ARBA00011009"/>
    </source>
</evidence>
<feature type="domain" description="Glycerol-3-phosphate dehydrogenase NAD-dependent N-terminal" evidence="7">
    <location>
        <begin position="21"/>
        <end position="176"/>
    </location>
</feature>
<evidence type="ECO:0000256" key="5">
    <source>
        <dbReference type="RuleBase" id="RU000437"/>
    </source>
</evidence>
<evidence type="ECO:0000256" key="2">
    <source>
        <dbReference type="ARBA" id="ARBA00023002"/>
    </source>
</evidence>
<dbReference type="GO" id="GO:0046168">
    <property type="term" value="P:glycerol-3-phosphate catabolic process"/>
    <property type="evidence" value="ECO:0007669"/>
    <property type="project" value="UniProtKB-UniRule"/>
</dbReference>
<dbReference type="EC" id="1.1.1.8" evidence="6"/>
<dbReference type="AlphaFoldDB" id="X6MQQ4"/>
<sequence>MATESKTDSTPETINDKKYTVTVIGGGSYGTALATVVARKGYPVKLYVRDKEQCAHINEVHKNNKRLRSYEIPHNVKAVTDVGEACKGTDLIIHALPAQHTLSFLEMHKKQIPVDVPYVCTAKGIHLETKKLMSELIPEVLGRKNNLAYLSGPSFAVEMMEKHPMSVVVASEDKACARFVQRVINSMWFRVYITTDVIGVEVGGSLKNPLAIGAGIANGLGYGQSTLAGIVTRGYTRT</sequence>
<dbReference type="PANTHER" id="PTHR11728:SF1">
    <property type="entry name" value="GLYCEROL-3-PHOSPHATE DEHYDROGENASE [NAD(+)] 2, CHLOROPLASTIC"/>
    <property type="match status" value="1"/>
</dbReference>
<dbReference type="SUPFAM" id="SSF48179">
    <property type="entry name" value="6-phosphogluconate dehydrogenase C-terminal domain-like"/>
    <property type="match status" value="1"/>
</dbReference>
<dbReference type="Pfam" id="PF01210">
    <property type="entry name" value="NAD_Gly3P_dh_N"/>
    <property type="match status" value="1"/>
</dbReference>
<comment type="catalytic activity">
    <reaction evidence="4 6">
        <text>sn-glycerol 3-phosphate + NAD(+) = dihydroxyacetone phosphate + NADH + H(+)</text>
        <dbReference type="Rhea" id="RHEA:11092"/>
        <dbReference type="ChEBI" id="CHEBI:15378"/>
        <dbReference type="ChEBI" id="CHEBI:57540"/>
        <dbReference type="ChEBI" id="CHEBI:57597"/>
        <dbReference type="ChEBI" id="CHEBI:57642"/>
        <dbReference type="ChEBI" id="CHEBI:57945"/>
        <dbReference type="EC" id="1.1.1.8"/>
    </reaction>
</comment>
<dbReference type="PRINTS" id="PR00077">
    <property type="entry name" value="GPDHDRGNASE"/>
</dbReference>
<evidence type="ECO:0000256" key="6">
    <source>
        <dbReference type="RuleBase" id="RU361243"/>
    </source>
</evidence>
<accession>X6MQQ4</accession>
<dbReference type="GO" id="GO:0141152">
    <property type="term" value="F:glycerol-3-phosphate dehydrogenase (NAD+) activity"/>
    <property type="evidence" value="ECO:0007669"/>
    <property type="project" value="UniProtKB-UniRule"/>
</dbReference>